<feature type="compositionally biased region" description="Basic residues" evidence="2">
    <location>
        <begin position="417"/>
        <end position="432"/>
    </location>
</feature>
<feature type="region of interest" description="Disordered" evidence="2">
    <location>
        <begin position="337"/>
        <end position="445"/>
    </location>
</feature>
<dbReference type="Proteomes" id="UP001054837">
    <property type="component" value="Unassembled WGS sequence"/>
</dbReference>
<protein>
    <submittedName>
        <fullName evidence="3">Uncharacterized protein</fullName>
    </submittedName>
</protein>
<dbReference type="GO" id="GO:0030527">
    <property type="term" value="F:structural constituent of chromatin"/>
    <property type="evidence" value="ECO:0007669"/>
    <property type="project" value="InterPro"/>
</dbReference>
<dbReference type="InterPro" id="IPR005819">
    <property type="entry name" value="H1/H5"/>
</dbReference>
<sequence length="560" mass="63190">MAGNNKKINYKEHLEVFIKSHFPGLKIENTVIDHVSNVLNVVQAKLIEAMENETTAVNKIDQNTFHKCAKITVEKTYSGRLKDHAMSEAYKQIALLQSGCMTYGDEPSIYKKVKKVEITEKVMSKMTALMINKFSAGVGRLVSVSQPNLNFEKRAQILLGRRMHNFAKILAQDADGTFPDKKELTHGDIRAVVIKYFGLDAMKSAHGEGNKHLALYENGMLEFTAKRRISMKQTAAYEQMFALAFKNGLKDLLNDMSPRAHMDNKAPRFLALTLLEIARYLGSRAVELLRREKMDTMGDEHLERAVSISFPEQLREHALLKAADDLSMFDRGVLTYRKTPDQPKSKIASKRKAALPPKKVPEPKKVRRLPPKPPAPPSRRRSKSKAPKIKRARPKPKPKPKPKSTKRPSSLAVKSSQKPKPKSKPKRKKPSVKKTEKEDRETYRGMASTSAQLNFGPAMVDLLPAVFGNSQIILAKETITVLNETLDQVYEIIASISLEMAAGSEELDWQHVRRTVQELFPENLAKHAIPFAMKVLNSWRAQNPTVHDTKRLAVEVDSEF</sequence>
<dbReference type="GO" id="GO:0006334">
    <property type="term" value="P:nucleosome assembly"/>
    <property type="evidence" value="ECO:0007669"/>
    <property type="project" value="InterPro"/>
</dbReference>
<reference evidence="3 4" key="1">
    <citation type="submission" date="2021-06" db="EMBL/GenBank/DDBJ databases">
        <title>Caerostris darwini draft genome.</title>
        <authorList>
            <person name="Kono N."/>
            <person name="Arakawa K."/>
        </authorList>
    </citation>
    <scope>NUCLEOTIDE SEQUENCE [LARGE SCALE GENOMIC DNA]</scope>
</reference>
<evidence type="ECO:0000313" key="4">
    <source>
        <dbReference type="Proteomes" id="UP001054837"/>
    </source>
</evidence>
<proteinExistence type="predicted"/>
<feature type="compositionally biased region" description="Low complexity" evidence="2">
    <location>
        <begin position="407"/>
        <end position="416"/>
    </location>
</feature>
<dbReference type="GO" id="GO:0003677">
    <property type="term" value="F:DNA binding"/>
    <property type="evidence" value="ECO:0007669"/>
    <property type="project" value="InterPro"/>
</dbReference>
<evidence type="ECO:0000256" key="2">
    <source>
        <dbReference type="SAM" id="MobiDB-lite"/>
    </source>
</evidence>
<name>A0AAV4MAU8_9ARAC</name>
<dbReference type="PRINTS" id="PR00624">
    <property type="entry name" value="HISTONEH5"/>
</dbReference>
<dbReference type="AlphaFoldDB" id="A0AAV4MAU8"/>
<dbReference type="EMBL" id="BPLQ01000265">
    <property type="protein sequence ID" value="GIX69370.1"/>
    <property type="molecule type" value="Genomic_DNA"/>
</dbReference>
<gene>
    <name evidence="3" type="primary">AVEN_214989_1</name>
    <name evidence="3" type="ORF">CDAR_429521</name>
</gene>
<organism evidence="3 4">
    <name type="scientific">Caerostris darwini</name>
    <dbReference type="NCBI Taxonomy" id="1538125"/>
    <lineage>
        <taxon>Eukaryota</taxon>
        <taxon>Metazoa</taxon>
        <taxon>Ecdysozoa</taxon>
        <taxon>Arthropoda</taxon>
        <taxon>Chelicerata</taxon>
        <taxon>Arachnida</taxon>
        <taxon>Araneae</taxon>
        <taxon>Araneomorphae</taxon>
        <taxon>Entelegynae</taxon>
        <taxon>Araneoidea</taxon>
        <taxon>Araneidae</taxon>
        <taxon>Caerostris</taxon>
    </lineage>
</organism>
<evidence type="ECO:0000313" key="3">
    <source>
        <dbReference type="EMBL" id="GIX69370.1"/>
    </source>
</evidence>
<keyword evidence="1" id="KW-0539">Nucleus</keyword>
<evidence type="ECO:0000256" key="1">
    <source>
        <dbReference type="ARBA" id="ARBA00023242"/>
    </source>
</evidence>
<accession>A0AAV4MAU8</accession>
<feature type="compositionally biased region" description="Basic residues" evidence="2">
    <location>
        <begin position="378"/>
        <end position="406"/>
    </location>
</feature>
<dbReference type="GO" id="GO:0000786">
    <property type="term" value="C:nucleosome"/>
    <property type="evidence" value="ECO:0007669"/>
    <property type="project" value="InterPro"/>
</dbReference>
<feature type="compositionally biased region" description="Basic and acidic residues" evidence="2">
    <location>
        <begin position="433"/>
        <end position="443"/>
    </location>
</feature>
<comment type="caution">
    <text evidence="3">The sequence shown here is derived from an EMBL/GenBank/DDBJ whole genome shotgun (WGS) entry which is preliminary data.</text>
</comment>
<keyword evidence="4" id="KW-1185">Reference proteome</keyword>